<protein>
    <submittedName>
        <fullName evidence="1">Uncharacterized protein</fullName>
    </submittedName>
</protein>
<dbReference type="InterPro" id="IPR036073">
    <property type="entry name" value="Desulfoferrodoxin_Fe-bd_dom_sf"/>
</dbReference>
<dbReference type="AlphaFoldDB" id="A0A9D9H6Z4"/>
<proteinExistence type="predicted"/>
<dbReference type="Proteomes" id="UP000823615">
    <property type="component" value="Unassembled WGS sequence"/>
</dbReference>
<dbReference type="EMBL" id="JADIMT010000108">
    <property type="protein sequence ID" value="MBO8437198.1"/>
    <property type="molecule type" value="Genomic_DNA"/>
</dbReference>
<sequence>MLREAESGLSVMREGDEILVSSECPMTKEDFIAFVAFENWSGYTLKLFYPEWELHTSFAYAGKGRLVWYSTEKGAFFQKIDC</sequence>
<evidence type="ECO:0000313" key="2">
    <source>
        <dbReference type="Proteomes" id="UP000823615"/>
    </source>
</evidence>
<organism evidence="1 2">
    <name type="scientific">Candidatus Ornithospirochaeta stercoripullorum</name>
    <dbReference type="NCBI Taxonomy" id="2840899"/>
    <lineage>
        <taxon>Bacteria</taxon>
        <taxon>Pseudomonadati</taxon>
        <taxon>Spirochaetota</taxon>
        <taxon>Spirochaetia</taxon>
        <taxon>Spirochaetales</taxon>
        <taxon>Spirochaetaceae</taxon>
        <taxon>Spirochaetaceae incertae sedis</taxon>
        <taxon>Candidatus Ornithospirochaeta</taxon>
    </lineage>
</organism>
<dbReference type="GO" id="GO:0005506">
    <property type="term" value="F:iron ion binding"/>
    <property type="evidence" value="ECO:0007669"/>
    <property type="project" value="InterPro"/>
</dbReference>
<gene>
    <name evidence="1" type="ORF">IAA97_09510</name>
</gene>
<reference evidence="1" key="1">
    <citation type="submission" date="2020-10" db="EMBL/GenBank/DDBJ databases">
        <authorList>
            <person name="Gilroy R."/>
        </authorList>
    </citation>
    <scope>NUCLEOTIDE SEQUENCE</scope>
    <source>
        <strain evidence="1">7293</strain>
    </source>
</reference>
<dbReference type="GO" id="GO:0016491">
    <property type="term" value="F:oxidoreductase activity"/>
    <property type="evidence" value="ECO:0007669"/>
    <property type="project" value="InterPro"/>
</dbReference>
<dbReference type="SUPFAM" id="SSF49367">
    <property type="entry name" value="Superoxide reductase-like"/>
    <property type="match status" value="1"/>
</dbReference>
<name>A0A9D9H6Z4_9SPIO</name>
<comment type="caution">
    <text evidence="1">The sequence shown here is derived from an EMBL/GenBank/DDBJ whole genome shotgun (WGS) entry which is preliminary data.</text>
</comment>
<accession>A0A9D9H6Z4</accession>
<evidence type="ECO:0000313" key="1">
    <source>
        <dbReference type="EMBL" id="MBO8437198.1"/>
    </source>
</evidence>
<reference evidence="1" key="2">
    <citation type="journal article" date="2021" name="PeerJ">
        <title>Extensive microbial diversity within the chicken gut microbiome revealed by metagenomics and culture.</title>
        <authorList>
            <person name="Gilroy R."/>
            <person name="Ravi A."/>
            <person name="Getino M."/>
            <person name="Pursley I."/>
            <person name="Horton D.L."/>
            <person name="Alikhan N.F."/>
            <person name="Baker D."/>
            <person name="Gharbi K."/>
            <person name="Hall N."/>
            <person name="Watson M."/>
            <person name="Adriaenssens E.M."/>
            <person name="Foster-Nyarko E."/>
            <person name="Jarju S."/>
            <person name="Secka A."/>
            <person name="Antonio M."/>
            <person name="Oren A."/>
            <person name="Chaudhuri R.R."/>
            <person name="La Ragione R."/>
            <person name="Hildebrand F."/>
            <person name="Pallen M.J."/>
        </authorList>
    </citation>
    <scope>NUCLEOTIDE SEQUENCE</scope>
    <source>
        <strain evidence="1">7293</strain>
    </source>
</reference>